<evidence type="ECO:0000256" key="1">
    <source>
        <dbReference type="ARBA" id="ARBA00022723"/>
    </source>
</evidence>
<keyword evidence="2" id="KW-0863">Zinc-finger</keyword>
<dbReference type="Pfam" id="PF10551">
    <property type="entry name" value="MULE"/>
    <property type="match status" value="1"/>
</dbReference>
<evidence type="ECO:0000313" key="6">
    <source>
        <dbReference type="EMBL" id="CAF3315521.1"/>
    </source>
</evidence>
<evidence type="ECO:0008006" key="8">
    <source>
        <dbReference type="Google" id="ProtNLM"/>
    </source>
</evidence>
<protein>
    <recommendedName>
        <fullName evidence="8">MULE transposase domain-containing protein</fullName>
    </recommendedName>
</protein>
<reference evidence="6" key="1">
    <citation type="submission" date="2021-02" db="EMBL/GenBank/DDBJ databases">
        <authorList>
            <person name="Nowell W R."/>
        </authorList>
    </citation>
    <scope>NUCLEOTIDE SEQUENCE</scope>
</reference>
<dbReference type="PANTHER" id="PTHR47160">
    <property type="entry name" value="PUTATIVE-RELATED"/>
    <property type="match status" value="1"/>
</dbReference>
<organism evidence="6 7">
    <name type="scientific">Rotaria socialis</name>
    <dbReference type="NCBI Taxonomy" id="392032"/>
    <lineage>
        <taxon>Eukaryota</taxon>
        <taxon>Metazoa</taxon>
        <taxon>Spiralia</taxon>
        <taxon>Gnathifera</taxon>
        <taxon>Rotifera</taxon>
        <taxon>Eurotatoria</taxon>
        <taxon>Bdelloidea</taxon>
        <taxon>Philodinida</taxon>
        <taxon>Philodinidae</taxon>
        <taxon>Rotaria</taxon>
    </lineage>
</organism>
<dbReference type="Proteomes" id="UP000663869">
    <property type="component" value="Unassembled WGS sequence"/>
</dbReference>
<comment type="caution">
    <text evidence="6">The sequence shown here is derived from an EMBL/GenBank/DDBJ whole genome shotgun (WGS) entry which is preliminary data.</text>
</comment>
<keyword evidence="3" id="KW-0862">Zinc</keyword>
<dbReference type="EMBL" id="CAJNYU010000019">
    <property type="protein sequence ID" value="CAF3315521.1"/>
    <property type="molecule type" value="Genomic_DNA"/>
</dbReference>
<evidence type="ECO:0000259" key="5">
    <source>
        <dbReference type="Pfam" id="PF10551"/>
    </source>
</evidence>
<dbReference type="GO" id="GO:0008270">
    <property type="term" value="F:zinc ion binding"/>
    <property type="evidence" value="ECO:0007669"/>
    <property type="project" value="UniProtKB-KW"/>
</dbReference>
<dbReference type="Pfam" id="PF04500">
    <property type="entry name" value="FLYWCH"/>
    <property type="match status" value="1"/>
</dbReference>
<evidence type="ECO:0000313" key="7">
    <source>
        <dbReference type="Proteomes" id="UP000663869"/>
    </source>
</evidence>
<keyword evidence="1" id="KW-0479">Metal-binding</keyword>
<dbReference type="InterPro" id="IPR018289">
    <property type="entry name" value="MULE_transposase_dom"/>
</dbReference>
<sequence length="387" mass="44621">MLTPIEFTTTSKGRPLMILDGYLYNRDRRTYTKTYWRCENQKSLNCHYRLHTCNSTSTETHILILKQTGTHSTSCNRDLIKITLRKLRKDVLDRTKSTQETTDAVLSQCISKLPDPPRIKLPPLDHIKRTIQQQRKRIDLPPAPNNMDFPCIPTILQTTKRNDNFLRIDTGPESTLTNSFLYISLGPDRVLIFSSPEQTAILKSACDFLMDRTVDVVPEIFYQLYVIHAVDRGHVIPVVFCLLQRKSTATYKKMINKIVEFAPTWSPRTIMLDFEKAVANVLSNNFPQACLSGCYFHLRQKQGLQKRYEDDVGFAHGIHKVAALAFINPNDVINAFADLSTHLGDGFQSMLDYFEDTYIGRFRANGSRARPLFNIKYWNVYERAKNQ</sequence>
<accession>A0A817T2N8</accession>
<proteinExistence type="predicted"/>
<evidence type="ECO:0000256" key="2">
    <source>
        <dbReference type="ARBA" id="ARBA00022771"/>
    </source>
</evidence>
<name>A0A817T2N8_9BILA</name>
<evidence type="ECO:0000259" key="4">
    <source>
        <dbReference type="Pfam" id="PF04500"/>
    </source>
</evidence>
<feature type="domain" description="MULE transposase" evidence="5">
    <location>
        <begin position="222"/>
        <end position="300"/>
    </location>
</feature>
<dbReference type="PANTHER" id="PTHR47160:SF10">
    <property type="entry name" value="MULE TRANSPOSASE DOMAIN-CONTAINING PROTEIN"/>
    <property type="match status" value="1"/>
</dbReference>
<feature type="domain" description="FLYWCH-type" evidence="4">
    <location>
        <begin position="7"/>
        <end position="71"/>
    </location>
</feature>
<evidence type="ECO:0000256" key="3">
    <source>
        <dbReference type="ARBA" id="ARBA00022833"/>
    </source>
</evidence>
<dbReference type="AlphaFoldDB" id="A0A817T2N8"/>
<gene>
    <name evidence="6" type="ORF">FME351_LOCUS840</name>
</gene>
<dbReference type="Gene3D" id="2.20.25.240">
    <property type="match status" value="1"/>
</dbReference>
<dbReference type="InterPro" id="IPR007588">
    <property type="entry name" value="Znf_FLYWCH"/>
</dbReference>